<evidence type="ECO:0000256" key="1">
    <source>
        <dbReference type="ARBA" id="ARBA00006056"/>
    </source>
</evidence>
<dbReference type="Gene3D" id="1.10.1530.10">
    <property type="match status" value="1"/>
</dbReference>
<dbReference type="EMBL" id="BMLW01000009">
    <property type="protein sequence ID" value="GGP13113.1"/>
    <property type="molecule type" value="Genomic_DNA"/>
</dbReference>
<dbReference type="SUPFAM" id="SSF89733">
    <property type="entry name" value="L-sulfolactate dehydrogenase-like"/>
    <property type="match status" value="1"/>
</dbReference>
<accession>A0ABQ2NXJ4</accession>
<dbReference type="Gene3D" id="3.30.1370.60">
    <property type="entry name" value="Hypothetical oxidoreductase yiak, domain 2"/>
    <property type="match status" value="1"/>
</dbReference>
<dbReference type="InterPro" id="IPR036111">
    <property type="entry name" value="Mal/L-sulfo/L-lacto_DH-like_sf"/>
</dbReference>
<dbReference type="PANTHER" id="PTHR11091">
    <property type="entry name" value="OXIDOREDUCTASE-RELATED"/>
    <property type="match status" value="1"/>
</dbReference>
<keyword evidence="2" id="KW-0560">Oxidoreductase</keyword>
<sequence>MSEPLVYVERDHLRQLMKDKLVKAGLPENHADKTADLLIFADERGIHSHGAVRMQYYSERASKGGFNLTPNLRFEKTGPASGIYHGDNAAGHYVSYQATKEAIELAKTSGIGVVGIKEMGHSGAIGYYARQAALEGMVSITVCQSDPMVVPFGGSEPYFGTNPIAFGAPRKDGDPIVFDMATTVQAWGKILDARSKHNSIPDTWAVDKSGSPTTDPFKVNALLPVAGPKGYGLMMMVDILAGSLLGLPFGKHVTSMYKDLTEYRRLGQFQIVINPEYFGGKEQFLENISQMVEELHDNPPAEGFDKVYYPGEIQNDVMKQYKETGIPVTKDIFDYLESDKIY</sequence>
<comment type="similarity">
    <text evidence="1">Belongs to the LDH2/MDH2 oxidoreductase family.</text>
</comment>
<evidence type="ECO:0000313" key="4">
    <source>
        <dbReference type="Proteomes" id="UP000641206"/>
    </source>
</evidence>
<dbReference type="Proteomes" id="UP000641206">
    <property type="component" value="Unassembled WGS sequence"/>
</dbReference>
<organism evidence="3 4">
    <name type="scientific">Oceanobacillus neutriphilus</name>
    <dbReference type="NCBI Taxonomy" id="531815"/>
    <lineage>
        <taxon>Bacteria</taxon>
        <taxon>Bacillati</taxon>
        <taxon>Bacillota</taxon>
        <taxon>Bacilli</taxon>
        <taxon>Bacillales</taxon>
        <taxon>Bacillaceae</taxon>
        <taxon>Oceanobacillus</taxon>
    </lineage>
</organism>
<dbReference type="InterPro" id="IPR003767">
    <property type="entry name" value="Malate/L-lactate_DH-like"/>
</dbReference>
<dbReference type="NCBIfam" id="NF011599">
    <property type="entry name" value="PRK15025.1"/>
    <property type="match status" value="1"/>
</dbReference>
<proteinExistence type="inferred from homology"/>
<dbReference type="Pfam" id="PF02615">
    <property type="entry name" value="Ldh_2"/>
    <property type="match status" value="1"/>
</dbReference>
<keyword evidence="4" id="KW-1185">Reference proteome</keyword>
<gene>
    <name evidence="3" type="primary">allD</name>
    <name evidence="3" type="ORF">GCM10011346_31790</name>
</gene>
<dbReference type="InterPro" id="IPR043143">
    <property type="entry name" value="Mal/L-sulf/L-lact_DH-like_NADP"/>
</dbReference>
<evidence type="ECO:0000313" key="3">
    <source>
        <dbReference type="EMBL" id="GGP13113.1"/>
    </source>
</evidence>
<dbReference type="NCBIfam" id="TIGR03175">
    <property type="entry name" value="AllD"/>
    <property type="match status" value="1"/>
</dbReference>
<reference evidence="4" key="1">
    <citation type="journal article" date="2019" name="Int. J. Syst. Evol. Microbiol.">
        <title>The Global Catalogue of Microorganisms (GCM) 10K type strain sequencing project: providing services to taxonomists for standard genome sequencing and annotation.</title>
        <authorList>
            <consortium name="The Broad Institute Genomics Platform"/>
            <consortium name="The Broad Institute Genome Sequencing Center for Infectious Disease"/>
            <person name="Wu L."/>
            <person name="Ma J."/>
        </authorList>
    </citation>
    <scope>NUCLEOTIDE SEQUENCE [LARGE SCALE GENOMIC DNA]</scope>
    <source>
        <strain evidence="4">CGMCC 1.7693</strain>
    </source>
</reference>
<name>A0ABQ2NXJ4_9BACI</name>
<dbReference type="InterPro" id="IPR017590">
    <property type="entry name" value="Ureidoglycolate_dehydrogenase"/>
</dbReference>
<dbReference type="PANTHER" id="PTHR11091:SF0">
    <property type="entry name" value="MALATE DEHYDROGENASE"/>
    <property type="match status" value="1"/>
</dbReference>
<evidence type="ECO:0000256" key="2">
    <source>
        <dbReference type="ARBA" id="ARBA00023002"/>
    </source>
</evidence>
<dbReference type="RefSeq" id="WP_188735315.1">
    <property type="nucleotide sequence ID" value="NZ_BMLW01000009.1"/>
</dbReference>
<protein>
    <submittedName>
        <fullName evidence="3">Ureidoglycolate dehydrogenase</fullName>
    </submittedName>
</protein>
<comment type="caution">
    <text evidence="3">The sequence shown here is derived from an EMBL/GenBank/DDBJ whole genome shotgun (WGS) entry which is preliminary data.</text>
</comment>
<dbReference type="InterPro" id="IPR043144">
    <property type="entry name" value="Mal/L-sulf/L-lact_DH-like_ah"/>
</dbReference>